<dbReference type="InterPro" id="IPR003661">
    <property type="entry name" value="HisK_dim/P_dom"/>
</dbReference>
<dbReference type="InterPro" id="IPR036097">
    <property type="entry name" value="HisK_dim/P_sf"/>
</dbReference>
<feature type="domain" description="Histidine kinase" evidence="13">
    <location>
        <begin position="256"/>
        <end position="467"/>
    </location>
</feature>
<dbReference type="RefSeq" id="WP_198101471.1">
    <property type="nucleotide sequence ID" value="NZ_JAEDAL010000007.1"/>
</dbReference>
<reference evidence="15" key="1">
    <citation type="submission" date="2020-12" db="EMBL/GenBank/DDBJ databases">
        <title>The genome sequence of Inhella sp. 4Y17.</title>
        <authorList>
            <person name="Liu Y."/>
        </authorList>
    </citation>
    <scope>NUCLEOTIDE SEQUENCE</scope>
    <source>
        <strain evidence="15">4Y10</strain>
    </source>
</reference>
<evidence type="ECO:0000256" key="12">
    <source>
        <dbReference type="SAM" id="Phobius"/>
    </source>
</evidence>
<comment type="caution">
    <text evidence="15">The sequence shown here is derived from an EMBL/GenBank/DDBJ whole genome shotgun (WGS) entry which is preliminary data.</text>
</comment>
<dbReference type="Pfam" id="PF00512">
    <property type="entry name" value="HisKA"/>
    <property type="match status" value="1"/>
</dbReference>
<dbReference type="CDD" id="cd06225">
    <property type="entry name" value="HAMP"/>
    <property type="match status" value="1"/>
</dbReference>
<dbReference type="PROSITE" id="PS50109">
    <property type="entry name" value="HIS_KIN"/>
    <property type="match status" value="1"/>
</dbReference>
<dbReference type="Pfam" id="PF00672">
    <property type="entry name" value="HAMP"/>
    <property type="match status" value="1"/>
</dbReference>
<evidence type="ECO:0000256" key="5">
    <source>
        <dbReference type="ARBA" id="ARBA00022679"/>
    </source>
</evidence>
<evidence type="ECO:0000259" key="14">
    <source>
        <dbReference type="PROSITE" id="PS50885"/>
    </source>
</evidence>
<dbReference type="PANTHER" id="PTHR45436">
    <property type="entry name" value="SENSOR HISTIDINE KINASE YKOH"/>
    <property type="match status" value="1"/>
</dbReference>
<dbReference type="InterPro" id="IPR036890">
    <property type="entry name" value="HATPase_C_sf"/>
</dbReference>
<evidence type="ECO:0000256" key="4">
    <source>
        <dbReference type="ARBA" id="ARBA00022553"/>
    </source>
</evidence>
<dbReference type="SMART" id="SM00304">
    <property type="entry name" value="HAMP"/>
    <property type="match status" value="1"/>
</dbReference>
<dbReference type="InterPro" id="IPR005467">
    <property type="entry name" value="His_kinase_dom"/>
</dbReference>
<feature type="region of interest" description="Disordered" evidence="11">
    <location>
        <begin position="114"/>
        <end position="134"/>
    </location>
</feature>
<comment type="catalytic activity">
    <reaction evidence="1">
        <text>ATP + protein L-histidine = ADP + protein N-phospho-L-histidine.</text>
        <dbReference type="EC" id="2.7.13.3"/>
    </reaction>
</comment>
<organism evidence="15 16">
    <name type="scientific">Inhella gelatinilytica</name>
    <dbReference type="NCBI Taxonomy" id="2795030"/>
    <lineage>
        <taxon>Bacteria</taxon>
        <taxon>Pseudomonadati</taxon>
        <taxon>Pseudomonadota</taxon>
        <taxon>Betaproteobacteria</taxon>
        <taxon>Burkholderiales</taxon>
        <taxon>Sphaerotilaceae</taxon>
        <taxon>Inhella</taxon>
    </lineage>
</organism>
<keyword evidence="9" id="KW-0902">Two-component regulatory system</keyword>
<dbReference type="GO" id="GO:0005886">
    <property type="term" value="C:plasma membrane"/>
    <property type="evidence" value="ECO:0007669"/>
    <property type="project" value="TreeGrafter"/>
</dbReference>
<evidence type="ECO:0000256" key="3">
    <source>
        <dbReference type="ARBA" id="ARBA00012438"/>
    </source>
</evidence>
<evidence type="ECO:0000256" key="1">
    <source>
        <dbReference type="ARBA" id="ARBA00000085"/>
    </source>
</evidence>
<name>A0A931IYC1_9BURK</name>
<keyword evidence="8 12" id="KW-1133">Transmembrane helix</keyword>
<dbReference type="SUPFAM" id="SSF55874">
    <property type="entry name" value="ATPase domain of HSP90 chaperone/DNA topoisomerase II/histidine kinase"/>
    <property type="match status" value="1"/>
</dbReference>
<keyword evidence="5" id="KW-0808">Transferase</keyword>
<keyword evidence="16" id="KW-1185">Reference proteome</keyword>
<keyword evidence="6 12" id="KW-0812">Transmembrane</keyword>
<dbReference type="PRINTS" id="PR00344">
    <property type="entry name" value="BCTRLSENSOR"/>
</dbReference>
<dbReference type="GO" id="GO:0000155">
    <property type="term" value="F:phosphorelay sensor kinase activity"/>
    <property type="evidence" value="ECO:0007669"/>
    <property type="project" value="InterPro"/>
</dbReference>
<dbReference type="SMART" id="SM00387">
    <property type="entry name" value="HATPase_c"/>
    <property type="match status" value="1"/>
</dbReference>
<evidence type="ECO:0000313" key="16">
    <source>
        <dbReference type="Proteomes" id="UP000620139"/>
    </source>
</evidence>
<dbReference type="EC" id="2.7.13.3" evidence="3"/>
<sequence length="467" mass="51643">MRLHFRLFLQASFVVLVTAAALLLIGGHELRKLEIEQLEERLCMEARRLGNPRRSTEPEARLFDDILRKLRLDSPDQLRMHWQDGAAVAKGQPDKSPETAWFGIQAQLKWDPAVGRDAPGSGRTDPRGRCETAEVQSTSAEWAVVRIETRAGTGYLAAQLTSLDDELKALWQRTLQVMLPLAVLLAAVSAAGLAITMMRPVQRLREAMRCLTPQELSRRLTATGEPSEFRELIAAYNDMAERLEASFHQASRFSADAAHELRTPLTILQGRLERAIEATYGRAVQAELGAILEEVTRLTGISRKLLLLSRADAGRLDLHREPVNLSALLDNLVADAHMLSDERQLDVKVPPGLVVSADAVLLRQLLNNLLSNSLRHGLTQGALQIHARDLATGVEVTFSNATSPLTPAQRARFFERFYRSDAAHSRQVDGTGLGLSLAREIARAHGGSLSLLDTSNDRVTMQLILPR</sequence>
<evidence type="ECO:0000256" key="8">
    <source>
        <dbReference type="ARBA" id="ARBA00022989"/>
    </source>
</evidence>
<dbReference type="AlphaFoldDB" id="A0A931IYC1"/>
<keyword evidence="4" id="KW-0597">Phosphoprotein</keyword>
<evidence type="ECO:0000256" key="6">
    <source>
        <dbReference type="ARBA" id="ARBA00022692"/>
    </source>
</evidence>
<evidence type="ECO:0000256" key="2">
    <source>
        <dbReference type="ARBA" id="ARBA00004370"/>
    </source>
</evidence>
<dbReference type="EMBL" id="JAEDAL010000007">
    <property type="protein sequence ID" value="MBH9553856.1"/>
    <property type="molecule type" value="Genomic_DNA"/>
</dbReference>
<evidence type="ECO:0000256" key="9">
    <source>
        <dbReference type="ARBA" id="ARBA00023012"/>
    </source>
</evidence>
<evidence type="ECO:0000259" key="13">
    <source>
        <dbReference type="PROSITE" id="PS50109"/>
    </source>
</evidence>
<gene>
    <name evidence="15" type="ORF">I7X43_13490</name>
</gene>
<dbReference type="InterPro" id="IPR050428">
    <property type="entry name" value="TCS_sensor_his_kinase"/>
</dbReference>
<dbReference type="Gene3D" id="1.10.287.130">
    <property type="match status" value="1"/>
</dbReference>
<dbReference type="PANTHER" id="PTHR45436:SF5">
    <property type="entry name" value="SENSOR HISTIDINE KINASE TRCS"/>
    <property type="match status" value="1"/>
</dbReference>
<accession>A0A931IYC1</accession>
<comment type="subcellular location">
    <subcellularLocation>
        <location evidence="2">Membrane</location>
    </subcellularLocation>
</comment>
<dbReference type="Gene3D" id="3.30.565.10">
    <property type="entry name" value="Histidine kinase-like ATPase, C-terminal domain"/>
    <property type="match status" value="1"/>
</dbReference>
<dbReference type="Pfam" id="PF02518">
    <property type="entry name" value="HATPase_c"/>
    <property type="match status" value="1"/>
</dbReference>
<protein>
    <recommendedName>
        <fullName evidence="3">histidine kinase</fullName>
        <ecNumber evidence="3">2.7.13.3</ecNumber>
    </recommendedName>
</protein>
<evidence type="ECO:0000256" key="11">
    <source>
        <dbReference type="SAM" id="MobiDB-lite"/>
    </source>
</evidence>
<dbReference type="Proteomes" id="UP000620139">
    <property type="component" value="Unassembled WGS sequence"/>
</dbReference>
<feature type="domain" description="HAMP" evidence="14">
    <location>
        <begin position="195"/>
        <end position="248"/>
    </location>
</feature>
<dbReference type="InterPro" id="IPR003660">
    <property type="entry name" value="HAMP_dom"/>
</dbReference>
<evidence type="ECO:0000313" key="15">
    <source>
        <dbReference type="EMBL" id="MBH9553856.1"/>
    </source>
</evidence>
<keyword evidence="10 12" id="KW-0472">Membrane</keyword>
<dbReference type="CDD" id="cd00082">
    <property type="entry name" value="HisKA"/>
    <property type="match status" value="1"/>
</dbReference>
<evidence type="ECO:0000256" key="7">
    <source>
        <dbReference type="ARBA" id="ARBA00022777"/>
    </source>
</evidence>
<dbReference type="PROSITE" id="PS50885">
    <property type="entry name" value="HAMP"/>
    <property type="match status" value="1"/>
</dbReference>
<dbReference type="InterPro" id="IPR004358">
    <property type="entry name" value="Sig_transdc_His_kin-like_C"/>
</dbReference>
<keyword evidence="7" id="KW-0418">Kinase</keyword>
<dbReference type="SMART" id="SM00388">
    <property type="entry name" value="HisKA"/>
    <property type="match status" value="1"/>
</dbReference>
<dbReference type="SUPFAM" id="SSF47384">
    <property type="entry name" value="Homodimeric domain of signal transducing histidine kinase"/>
    <property type="match status" value="1"/>
</dbReference>
<dbReference type="InterPro" id="IPR003594">
    <property type="entry name" value="HATPase_dom"/>
</dbReference>
<feature type="transmembrane region" description="Helical" evidence="12">
    <location>
        <begin position="177"/>
        <end position="198"/>
    </location>
</feature>
<evidence type="ECO:0000256" key="10">
    <source>
        <dbReference type="ARBA" id="ARBA00023136"/>
    </source>
</evidence>
<proteinExistence type="predicted"/>